<evidence type="ECO:0000256" key="2">
    <source>
        <dbReference type="ARBA" id="ARBA00004123"/>
    </source>
</evidence>
<name>A0A8K0DFV3_IGNLU</name>
<evidence type="ECO:0000313" key="10">
    <source>
        <dbReference type="Proteomes" id="UP000801492"/>
    </source>
</evidence>
<comment type="cofactor">
    <cofactor evidence="1">
        <name>a divalent metal cation</name>
        <dbReference type="ChEBI" id="CHEBI:60240"/>
    </cofactor>
</comment>
<gene>
    <name evidence="9" type="ORF">ILUMI_03692</name>
</gene>
<dbReference type="GO" id="GO:0005634">
    <property type="term" value="C:nucleus"/>
    <property type="evidence" value="ECO:0007669"/>
    <property type="project" value="UniProtKB-SubCell"/>
</dbReference>
<keyword evidence="5" id="KW-0479">Metal-binding</keyword>
<feature type="domain" description="DDE Tnp4" evidence="8">
    <location>
        <begin position="40"/>
        <end position="174"/>
    </location>
</feature>
<sequence>MYFLSSFVADIIKLSSAAEKKQTAAFYFHKAGFPNVIGCIYGSHIKIDKPTEQSVDYINRKGYNSIVLQGLCNEHLNFIAKYLHRIPWFETVCGVKYILGDSAYPQSQLITPYKDSGYLTAAQQYFNKKLSTCRVDIEHVFGLCKQRFRQLYHVKLRGHRRICQFIRACCTLHNIANKNDADIFNTEAQ</sequence>
<protein>
    <recommendedName>
        <fullName evidence="8">DDE Tnp4 domain-containing protein</fullName>
    </recommendedName>
</protein>
<dbReference type="PANTHER" id="PTHR22930">
    <property type="match status" value="1"/>
</dbReference>
<dbReference type="Pfam" id="PF13359">
    <property type="entry name" value="DDE_Tnp_4"/>
    <property type="match status" value="1"/>
</dbReference>
<evidence type="ECO:0000256" key="6">
    <source>
        <dbReference type="ARBA" id="ARBA00022801"/>
    </source>
</evidence>
<dbReference type="Proteomes" id="UP000801492">
    <property type="component" value="Unassembled WGS sequence"/>
</dbReference>
<evidence type="ECO:0000256" key="7">
    <source>
        <dbReference type="ARBA" id="ARBA00023242"/>
    </source>
</evidence>
<keyword evidence="4" id="KW-0540">Nuclease</keyword>
<evidence type="ECO:0000256" key="4">
    <source>
        <dbReference type="ARBA" id="ARBA00022722"/>
    </source>
</evidence>
<dbReference type="AlphaFoldDB" id="A0A8K0DFV3"/>
<reference evidence="9" key="1">
    <citation type="submission" date="2019-08" db="EMBL/GenBank/DDBJ databases">
        <title>The genome of the North American firefly Photinus pyralis.</title>
        <authorList>
            <consortium name="Photinus pyralis genome working group"/>
            <person name="Fallon T.R."/>
            <person name="Sander Lower S.E."/>
            <person name="Weng J.-K."/>
        </authorList>
    </citation>
    <scope>NUCLEOTIDE SEQUENCE</scope>
    <source>
        <strain evidence="9">TRF0915ILg1</strain>
        <tissue evidence="9">Whole body</tissue>
    </source>
</reference>
<organism evidence="9 10">
    <name type="scientific">Ignelater luminosus</name>
    <name type="common">Cucubano</name>
    <name type="synonym">Pyrophorus luminosus</name>
    <dbReference type="NCBI Taxonomy" id="2038154"/>
    <lineage>
        <taxon>Eukaryota</taxon>
        <taxon>Metazoa</taxon>
        <taxon>Ecdysozoa</taxon>
        <taxon>Arthropoda</taxon>
        <taxon>Hexapoda</taxon>
        <taxon>Insecta</taxon>
        <taxon>Pterygota</taxon>
        <taxon>Neoptera</taxon>
        <taxon>Endopterygota</taxon>
        <taxon>Coleoptera</taxon>
        <taxon>Polyphaga</taxon>
        <taxon>Elateriformia</taxon>
        <taxon>Elateroidea</taxon>
        <taxon>Elateridae</taxon>
        <taxon>Agrypninae</taxon>
        <taxon>Pyrophorini</taxon>
        <taxon>Ignelater</taxon>
    </lineage>
</organism>
<dbReference type="EMBL" id="VTPC01001281">
    <property type="protein sequence ID" value="KAF2902493.1"/>
    <property type="molecule type" value="Genomic_DNA"/>
</dbReference>
<dbReference type="PANTHER" id="PTHR22930:SF85">
    <property type="entry name" value="GH03217P-RELATED"/>
    <property type="match status" value="1"/>
</dbReference>
<evidence type="ECO:0000256" key="5">
    <source>
        <dbReference type="ARBA" id="ARBA00022723"/>
    </source>
</evidence>
<proteinExistence type="inferred from homology"/>
<dbReference type="OrthoDB" id="8055321at2759"/>
<dbReference type="GO" id="GO:0016787">
    <property type="term" value="F:hydrolase activity"/>
    <property type="evidence" value="ECO:0007669"/>
    <property type="project" value="UniProtKB-KW"/>
</dbReference>
<keyword evidence="10" id="KW-1185">Reference proteome</keyword>
<dbReference type="InterPro" id="IPR027806">
    <property type="entry name" value="HARBI1_dom"/>
</dbReference>
<keyword evidence="7" id="KW-0539">Nucleus</keyword>
<evidence type="ECO:0000313" key="9">
    <source>
        <dbReference type="EMBL" id="KAF2902493.1"/>
    </source>
</evidence>
<evidence type="ECO:0000256" key="3">
    <source>
        <dbReference type="ARBA" id="ARBA00006958"/>
    </source>
</evidence>
<dbReference type="GO" id="GO:0004518">
    <property type="term" value="F:nuclease activity"/>
    <property type="evidence" value="ECO:0007669"/>
    <property type="project" value="UniProtKB-KW"/>
</dbReference>
<evidence type="ECO:0000256" key="1">
    <source>
        <dbReference type="ARBA" id="ARBA00001968"/>
    </source>
</evidence>
<evidence type="ECO:0000259" key="8">
    <source>
        <dbReference type="Pfam" id="PF13359"/>
    </source>
</evidence>
<comment type="caution">
    <text evidence="9">The sequence shown here is derived from an EMBL/GenBank/DDBJ whole genome shotgun (WGS) entry which is preliminary data.</text>
</comment>
<dbReference type="GO" id="GO:0046872">
    <property type="term" value="F:metal ion binding"/>
    <property type="evidence" value="ECO:0007669"/>
    <property type="project" value="UniProtKB-KW"/>
</dbReference>
<accession>A0A8K0DFV3</accession>
<comment type="similarity">
    <text evidence="3">Belongs to the HARBI1 family.</text>
</comment>
<comment type="subcellular location">
    <subcellularLocation>
        <location evidence="2">Nucleus</location>
    </subcellularLocation>
</comment>
<keyword evidence="6" id="KW-0378">Hydrolase</keyword>
<dbReference type="InterPro" id="IPR045249">
    <property type="entry name" value="HARBI1-like"/>
</dbReference>